<name>J9GBU2_9ZZZZ</name>
<evidence type="ECO:0000313" key="1">
    <source>
        <dbReference type="EMBL" id="EJX04319.1"/>
    </source>
</evidence>
<gene>
    <name evidence="1" type="ORF">EVA_07571</name>
</gene>
<dbReference type="EMBL" id="AMCI01001848">
    <property type="protein sequence ID" value="EJX04319.1"/>
    <property type="molecule type" value="Genomic_DNA"/>
</dbReference>
<comment type="caution">
    <text evidence="1">The sequence shown here is derived from an EMBL/GenBank/DDBJ whole genome shotgun (WGS) entry which is preliminary data.</text>
</comment>
<dbReference type="AlphaFoldDB" id="J9GBU2"/>
<accession>J9GBU2</accession>
<protein>
    <submittedName>
        <fullName evidence="1">Uncharacterized protein</fullName>
    </submittedName>
</protein>
<reference evidence="1" key="1">
    <citation type="journal article" date="2012" name="PLoS ONE">
        <title>Gene sets for utilization of primary and secondary nutrition supplies in the distal gut of endangered iberian lynx.</title>
        <authorList>
            <person name="Alcaide M."/>
            <person name="Messina E."/>
            <person name="Richter M."/>
            <person name="Bargiela R."/>
            <person name="Peplies J."/>
            <person name="Huws S.A."/>
            <person name="Newbold C.J."/>
            <person name="Golyshin P.N."/>
            <person name="Simon M.A."/>
            <person name="Lopez G."/>
            <person name="Yakimov M.M."/>
            <person name="Ferrer M."/>
        </authorList>
    </citation>
    <scope>NUCLEOTIDE SEQUENCE</scope>
</reference>
<sequence length="89" mass="9960">MERIKASFDRTDSLGALDGLSLSGDLEKKVCQGSHVKVEYLKIEPITQTQDKQGRIRVVVVQSKENSAKTLRLVTVTDTGVELRYVVRQ</sequence>
<organism evidence="1">
    <name type="scientific">gut metagenome</name>
    <dbReference type="NCBI Taxonomy" id="749906"/>
    <lineage>
        <taxon>unclassified sequences</taxon>
        <taxon>metagenomes</taxon>
        <taxon>organismal metagenomes</taxon>
    </lineage>
</organism>
<proteinExistence type="predicted"/>